<keyword evidence="1" id="KW-0175">Coiled coil</keyword>
<feature type="coiled-coil region" evidence="1">
    <location>
        <begin position="264"/>
        <end position="298"/>
    </location>
</feature>
<evidence type="ECO:0000256" key="1">
    <source>
        <dbReference type="SAM" id="Coils"/>
    </source>
</evidence>
<name>A0AAD5LFA9_9CRUS</name>
<dbReference type="GO" id="GO:0051225">
    <property type="term" value="P:spindle assembly"/>
    <property type="evidence" value="ECO:0007669"/>
    <property type="project" value="InterPro"/>
</dbReference>
<dbReference type="GO" id="GO:0051011">
    <property type="term" value="F:microtubule minus-end binding"/>
    <property type="evidence" value="ECO:0007669"/>
    <property type="project" value="TreeGrafter"/>
</dbReference>
<evidence type="ECO:0000313" key="2">
    <source>
        <dbReference type="EMBL" id="KAI9561656.1"/>
    </source>
</evidence>
<reference evidence="2 3" key="1">
    <citation type="submission" date="2022-05" db="EMBL/GenBank/DDBJ databases">
        <title>A multi-omics perspective on studying reproductive biology in Daphnia sinensis.</title>
        <authorList>
            <person name="Jia J."/>
        </authorList>
    </citation>
    <scope>NUCLEOTIDE SEQUENCE [LARGE SCALE GENOMIC DNA]</scope>
    <source>
        <strain evidence="2 3">WSL</strain>
    </source>
</reference>
<keyword evidence="3" id="KW-1185">Reference proteome</keyword>
<dbReference type="EMBL" id="WJBH02000003">
    <property type="protein sequence ID" value="KAI9561656.1"/>
    <property type="molecule type" value="Genomic_DNA"/>
</dbReference>
<dbReference type="GO" id="GO:0007098">
    <property type="term" value="P:centrosome cycle"/>
    <property type="evidence" value="ECO:0007669"/>
    <property type="project" value="InterPro"/>
</dbReference>
<dbReference type="PANTHER" id="PTHR16219">
    <property type="entry name" value="AUGMIN SUBUNIT 4 FAMILY MEMBER"/>
    <property type="match status" value="1"/>
</dbReference>
<dbReference type="AlphaFoldDB" id="A0AAD5LFA9"/>
<sequence>MASFFITPCQAERYPHFAQFLKNLFEHKLCPNNFATKSQNDERREVFREYQRTKKSYDAVKLIYDSIWDIIANTRVEDEKSLKLLEETFISSELHQSMRIIKEEKLKDDDNLHVFGIHFKQEPIDDDIAVWAQEQLKNELVEKGVLLLSELGQDVQGNNEDLILAKISQLSSLISSRMEALDDCKKIMEENDVLLKEQYTKYTTILLESLHIMENLLQEHMIDGENRRNIAKSESLEVQCDALYLKIKSLHLEILYETYTEQTVPALKKISKELETKSEQIENEIRASQLRLNRYKSVGEEFNCLVKEYSKLREAIKQKRWTLDKLKSYSSN</sequence>
<protein>
    <recommendedName>
        <fullName evidence="4">HAUS augmin-like complex subunit 4</fullName>
    </recommendedName>
</protein>
<dbReference type="Pfam" id="PF14735">
    <property type="entry name" value="HAUS4"/>
    <property type="match status" value="1"/>
</dbReference>
<dbReference type="InterPro" id="IPR026214">
    <property type="entry name" value="HAUS4_met"/>
</dbReference>
<evidence type="ECO:0008006" key="4">
    <source>
        <dbReference type="Google" id="ProtNLM"/>
    </source>
</evidence>
<proteinExistence type="predicted"/>
<dbReference type="PANTHER" id="PTHR16219:SF1">
    <property type="entry name" value="HAUS AUGMIN-LIKE COMPLEX SUBUNIT 4"/>
    <property type="match status" value="1"/>
</dbReference>
<dbReference type="GO" id="GO:0070652">
    <property type="term" value="C:HAUS complex"/>
    <property type="evidence" value="ECO:0007669"/>
    <property type="project" value="InterPro"/>
</dbReference>
<dbReference type="InterPro" id="IPR029327">
    <property type="entry name" value="HAUS4"/>
</dbReference>
<accession>A0AAD5LFA9</accession>
<comment type="caution">
    <text evidence="2">The sequence shown here is derived from an EMBL/GenBank/DDBJ whole genome shotgun (WGS) entry which is preliminary data.</text>
</comment>
<dbReference type="PRINTS" id="PR02090">
    <property type="entry name" value="HAUSAUGMINL4"/>
</dbReference>
<gene>
    <name evidence="2" type="ORF">GHT06_012616</name>
</gene>
<evidence type="ECO:0000313" key="3">
    <source>
        <dbReference type="Proteomes" id="UP000820818"/>
    </source>
</evidence>
<dbReference type="Proteomes" id="UP000820818">
    <property type="component" value="Linkage Group LG3"/>
</dbReference>
<organism evidence="2 3">
    <name type="scientific">Daphnia sinensis</name>
    <dbReference type="NCBI Taxonomy" id="1820382"/>
    <lineage>
        <taxon>Eukaryota</taxon>
        <taxon>Metazoa</taxon>
        <taxon>Ecdysozoa</taxon>
        <taxon>Arthropoda</taxon>
        <taxon>Crustacea</taxon>
        <taxon>Branchiopoda</taxon>
        <taxon>Diplostraca</taxon>
        <taxon>Cladocera</taxon>
        <taxon>Anomopoda</taxon>
        <taxon>Daphniidae</taxon>
        <taxon>Daphnia</taxon>
        <taxon>Daphnia similis group</taxon>
    </lineage>
</organism>